<protein>
    <submittedName>
        <fullName evidence="1">Uncharacterized protein</fullName>
    </submittedName>
</protein>
<reference evidence="1 2" key="1">
    <citation type="journal article" date="2020" name="Nature">
        <title>Six reference-quality genomes reveal evolution of bat adaptations.</title>
        <authorList>
            <person name="Jebb D."/>
            <person name="Huang Z."/>
            <person name="Pippel M."/>
            <person name="Hughes G.M."/>
            <person name="Lavrichenko K."/>
            <person name="Devanna P."/>
            <person name="Winkler S."/>
            <person name="Jermiin L.S."/>
            <person name="Skirmuntt E.C."/>
            <person name="Katzourakis A."/>
            <person name="Burkitt-Gray L."/>
            <person name="Ray D.A."/>
            <person name="Sullivan K.A.M."/>
            <person name="Roscito J.G."/>
            <person name="Kirilenko B.M."/>
            <person name="Davalos L.M."/>
            <person name="Corthals A.P."/>
            <person name="Power M.L."/>
            <person name="Jones G."/>
            <person name="Ransome R.D."/>
            <person name="Dechmann D.K.N."/>
            <person name="Locatelli A.G."/>
            <person name="Puechmaille S.J."/>
            <person name="Fedrigo O."/>
            <person name="Jarvis E.D."/>
            <person name="Hiller M."/>
            <person name="Vernes S.C."/>
            <person name="Myers E.W."/>
            <person name="Teeling E.C."/>
        </authorList>
    </citation>
    <scope>NUCLEOTIDE SEQUENCE [LARGE SCALE GENOMIC DNA]</scope>
    <source>
        <strain evidence="1">Bat1K_MPI-CBG_1</strain>
    </source>
</reference>
<proteinExistence type="predicted"/>
<dbReference type="Proteomes" id="UP000664940">
    <property type="component" value="Unassembled WGS sequence"/>
</dbReference>
<comment type="caution">
    <text evidence="1">The sequence shown here is derived from an EMBL/GenBank/DDBJ whole genome shotgun (WGS) entry which is preliminary data.</text>
</comment>
<dbReference type="AlphaFoldDB" id="A0A834BL11"/>
<organism evidence="1 2">
    <name type="scientific">Phyllostomus discolor</name>
    <name type="common">pale spear-nosed bat</name>
    <dbReference type="NCBI Taxonomy" id="89673"/>
    <lineage>
        <taxon>Eukaryota</taxon>
        <taxon>Metazoa</taxon>
        <taxon>Chordata</taxon>
        <taxon>Craniata</taxon>
        <taxon>Vertebrata</taxon>
        <taxon>Euteleostomi</taxon>
        <taxon>Mammalia</taxon>
        <taxon>Eutheria</taxon>
        <taxon>Laurasiatheria</taxon>
        <taxon>Chiroptera</taxon>
        <taxon>Yangochiroptera</taxon>
        <taxon>Phyllostomidae</taxon>
        <taxon>Phyllostominae</taxon>
        <taxon>Phyllostomus</taxon>
    </lineage>
</organism>
<dbReference type="EMBL" id="JABVXQ010000001">
    <property type="protein sequence ID" value="KAF6131053.1"/>
    <property type="molecule type" value="Genomic_DNA"/>
</dbReference>
<evidence type="ECO:0000313" key="1">
    <source>
        <dbReference type="EMBL" id="KAF6131053.1"/>
    </source>
</evidence>
<gene>
    <name evidence="1" type="ORF">HJG60_007954</name>
</gene>
<sequence>MDTADPLIFITGDFVLDPSRLLCRGLLELFPLRKPKPVHPATVSPIGFPISRTSCLGPLLLPPCRLLLESWILTRKATWPLRLRVCNMPVSAALAEFCRHSGCWLLQICWCKCTLRAKDTTAAWWAPILIPSLACTTAHTCC</sequence>
<evidence type="ECO:0000313" key="2">
    <source>
        <dbReference type="Proteomes" id="UP000664940"/>
    </source>
</evidence>
<name>A0A834BL11_9CHIR</name>
<accession>A0A834BL11</accession>